<dbReference type="GO" id="GO:0046872">
    <property type="term" value="F:metal ion binding"/>
    <property type="evidence" value="ECO:0007669"/>
    <property type="project" value="UniProtKB-KW"/>
</dbReference>
<dbReference type="SFLD" id="SFLDG01066">
    <property type="entry name" value="organic_radical-activating_enz"/>
    <property type="match status" value="1"/>
</dbReference>
<dbReference type="PANTHER" id="PTHR30352:SF4">
    <property type="entry name" value="PYRUVATE FORMATE-LYASE 2-ACTIVATING ENZYME"/>
    <property type="match status" value="1"/>
</dbReference>
<comment type="similarity">
    <text evidence="2">Belongs to the organic radical-activating enzymes family.</text>
</comment>
<keyword evidence="8" id="KW-0411">Iron-sulfur</keyword>
<dbReference type="AlphaFoldDB" id="A0A1N6R155"/>
<evidence type="ECO:0000256" key="4">
    <source>
        <dbReference type="ARBA" id="ARBA00022691"/>
    </source>
</evidence>
<dbReference type="PIRSF" id="PIRSF000371">
    <property type="entry name" value="PFL_act_enz"/>
    <property type="match status" value="1"/>
</dbReference>
<keyword evidence="5" id="KW-0479">Metal-binding</keyword>
<evidence type="ECO:0000313" key="12">
    <source>
        <dbReference type="EMBL" id="SIQ22519.1"/>
    </source>
</evidence>
<evidence type="ECO:0000259" key="10">
    <source>
        <dbReference type="PROSITE" id="PS51379"/>
    </source>
</evidence>
<dbReference type="GO" id="GO:0051539">
    <property type="term" value="F:4 iron, 4 sulfur cluster binding"/>
    <property type="evidence" value="ECO:0007669"/>
    <property type="project" value="UniProtKB-KW"/>
</dbReference>
<keyword evidence="12" id="KW-0670">Pyruvate</keyword>
<dbReference type="Proteomes" id="UP000185669">
    <property type="component" value="Unassembled WGS sequence"/>
</dbReference>
<dbReference type="EMBL" id="FTNC01000002">
    <property type="protein sequence ID" value="SIQ22519.1"/>
    <property type="molecule type" value="Genomic_DNA"/>
</dbReference>
<dbReference type="GO" id="GO:0016829">
    <property type="term" value="F:lyase activity"/>
    <property type="evidence" value="ECO:0007669"/>
    <property type="project" value="UniProtKB-KW"/>
</dbReference>
<dbReference type="SUPFAM" id="SSF102114">
    <property type="entry name" value="Radical SAM enzymes"/>
    <property type="match status" value="1"/>
</dbReference>
<evidence type="ECO:0000256" key="8">
    <source>
        <dbReference type="ARBA" id="ARBA00023014"/>
    </source>
</evidence>
<dbReference type="GO" id="GO:0016491">
    <property type="term" value="F:oxidoreductase activity"/>
    <property type="evidence" value="ECO:0007669"/>
    <property type="project" value="UniProtKB-KW"/>
</dbReference>
<feature type="domain" description="Radical SAM core" evidence="11">
    <location>
        <begin position="16"/>
        <end position="296"/>
    </location>
</feature>
<keyword evidence="4" id="KW-0949">S-adenosyl-L-methionine</keyword>
<evidence type="ECO:0000259" key="11">
    <source>
        <dbReference type="PROSITE" id="PS51918"/>
    </source>
</evidence>
<evidence type="ECO:0000256" key="5">
    <source>
        <dbReference type="ARBA" id="ARBA00022723"/>
    </source>
</evidence>
<keyword evidence="12" id="KW-0456">Lyase</keyword>
<dbReference type="Pfam" id="PF04055">
    <property type="entry name" value="Radical_SAM"/>
    <property type="match status" value="1"/>
</dbReference>
<dbReference type="RefSeq" id="WP_159437144.1">
    <property type="nucleotide sequence ID" value="NZ_FTNC01000002.1"/>
</dbReference>
<dbReference type="OrthoDB" id="9782387at2"/>
<dbReference type="Gene3D" id="3.30.70.20">
    <property type="match status" value="1"/>
</dbReference>
<evidence type="ECO:0000256" key="2">
    <source>
        <dbReference type="ARBA" id="ARBA00009777"/>
    </source>
</evidence>
<dbReference type="InterPro" id="IPR001989">
    <property type="entry name" value="Radical_activat_CS"/>
</dbReference>
<dbReference type="InterPro" id="IPR017900">
    <property type="entry name" value="4Fe4S_Fe_S_CS"/>
</dbReference>
<protein>
    <submittedName>
        <fullName evidence="12">Pyruvate formate lyase activating enzyme</fullName>
    </submittedName>
</protein>
<dbReference type="PROSITE" id="PS00198">
    <property type="entry name" value="4FE4S_FER_1"/>
    <property type="match status" value="1"/>
</dbReference>
<dbReference type="PROSITE" id="PS51379">
    <property type="entry name" value="4FE4S_FER_2"/>
    <property type="match status" value="1"/>
</dbReference>
<dbReference type="InterPro" id="IPR012839">
    <property type="entry name" value="Organic_radical_activase"/>
</dbReference>
<reference evidence="13" key="1">
    <citation type="submission" date="2017-01" db="EMBL/GenBank/DDBJ databases">
        <authorList>
            <person name="Varghese N."/>
            <person name="Submissions S."/>
        </authorList>
    </citation>
    <scope>NUCLEOTIDE SEQUENCE [LARGE SCALE GENOMIC DNA]</scope>
    <source>
        <strain evidence="13">ATCC 700103</strain>
    </source>
</reference>
<dbReference type="SFLD" id="SFLDG01118">
    <property type="entry name" value="activating_enzymes__group_2"/>
    <property type="match status" value="1"/>
</dbReference>
<dbReference type="SUPFAM" id="SSF54862">
    <property type="entry name" value="4Fe-4S ferredoxins"/>
    <property type="match status" value="1"/>
</dbReference>
<keyword evidence="13" id="KW-1185">Reference proteome</keyword>
<dbReference type="NCBIfam" id="TIGR02494">
    <property type="entry name" value="PFLE_PFLC"/>
    <property type="match status" value="1"/>
</dbReference>
<sequence>MSEKGLVYNINRSSFHDGPGIRTTVFLKGCPLNCIWCHNPESQQYEAQLSYNESKCINCRMCEQSCGNGVHNFVSGKHYVYFDKCKLSGKCIEVCELDALSIIGKSVSVEEVMDEVIKDKKFYDNSGGGITVSGGEPTVQIDFLVKLLEKCKQENIHTAIETCGYAKESNYKKIISLVNLFLFDYKITGKNRHKKYTGVSNELILSNLDFLCNRDANVILRCPIIPGINNCDEHYKAIADLSNKYKSILETHIMFYNNWGISKNKNIGNINYFETKMFSETEKASLVKKLKEFGVKKVSIG</sequence>
<dbReference type="InterPro" id="IPR007197">
    <property type="entry name" value="rSAM"/>
</dbReference>
<gene>
    <name evidence="12" type="ORF">SAMN05421834_102124</name>
</gene>
<proteinExistence type="inferred from homology"/>
<feature type="domain" description="4Fe-4S ferredoxin-type" evidence="10">
    <location>
        <begin position="47"/>
        <end position="76"/>
    </location>
</feature>
<name>A0A1N6R155_9FIRM</name>
<dbReference type="InterPro" id="IPR058240">
    <property type="entry name" value="rSAM_sf"/>
</dbReference>
<keyword evidence="3" id="KW-0004">4Fe-4S</keyword>
<evidence type="ECO:0000313" key="13">
    <source>
        <dbReference type="Proteomes" id="UP000185669"/>
    </source>
</evidence>
<dbReference type="PROSITE" id="PS01087">
    <property type="entry name" value="RADICAL_ACTIVATING"/>
    <property type="match status" value="1"/>
</dbReference>
<evidence type="ECO:0000256" key="1">
    <source>
        <dbReference type="ARBA" id="ARBA00001966"/>
    </source>
</evidence>
<comment type="catalytic activity">
    <reaction evidence="9">
        <text>glycyl-[protein] + reduced [flavodoxin] + S-adenosyl-L-methionine = glycin-2-yl radical-[protein] + semiquinone [flavodoxin] + 5'-deoxyadenosine + L-methionine + H(+)</text>
        <dbReference type="Rhea" id="RHEA:61976"/>
        <dbReference type="Rhea" id="RHEA-COMP:10622"/>
        <dbReference type="Rhea" id="RHEA-COMP:14480"/>
        <dbReference type="Rhea" id="RHEA-COMP:15993"/>
        <dbReference type="Rhea" id="RHEA-COMP:15994"/>
        <dbReference type="ChEBI" id="CHEBI:15378"/>
        <dbReference type="ChEBI" id="CHEBI:17319"/>
        <dbReference type="ChEBI" id="CHEBI:29947"/>
        <dbReference type="ChEBI" id="CHEBI:32722"/>
        <dbReference type="ChEBI" id="CHEBI:57618"/>
        <dbReference type="ChEBI" id="CHEBI:57844"/>
        <dbReference type="ChEBI" id="CHEBI:59789"/>
        <dbReference type="ChEBI" id="CHEBI:140311"/>
    </reaction>
</comment>
<evidence type="ECO:0000256" key="7">
    <source>
        <dbReference type="ARBA" id="ARBA00023004"/>
    </source>
</evidence>
<dbReference type="SFLD" id="SFLDS00029">
    <property type="entry name" value="Radical_SAM"/>
    <property type="match status" value="1"/>
</dbReference>
<keyword evidence="7" id="KW-0408">Iron</keyword>
<organism evidence="12 13">
    <name type="scientific">Halanaerobium kushneri</name>
    <dbReference type="NCBI Taxonomy" id="56779"/>
    <lineage>
        <taxon>Bacteria</taxon>
        <taxon>Bacillati</taxon>
        <taxon>Bacillota</taxon>
        <taxon>Clostridia</taxon>
        <taxon>Halanaerobiales</taxon>
        <taxon>Halanaerobiaceae</taxon>
        <taxon>Halanaerobium</taxon>
    </lineage>
</organism>
<dbReference type="InterPro" id="IPR034457">
    <property type="entry name" value="Organic_radical-activating"/>
</dbReference>
<evidence type="ECO:0000256" key="6">
    <source>
        <dbReference type="ARBA" id="ARBA00023002"/>
    </source>
</evidence>
<dbReference type="PROSITE" id="PS51918">
    <property type="entry name" value="RADICAL_SAM"/>
    <property type="match status" value="1"/>
</dbReference>
<dbReference type="PANTHER" id="PTHR30352">
    <property type="entry name" value="PYRUVATE FORMATE-LYASE-ACTIVATING ENZYME"/>
    <property type="match status" value="1"/>
</dbReference>
<dbReference type="InterPro" id="IPR017896">
    <property type="entry name" value="4Fe4S_Fe-S-bd"/>
</dbReference>
<dbReference type="InterPro" id="IPR040074">
    <property type="entry name" value="BssD/PflA/YjjW"/>
</dbReference>
<keyword evidence="6" id="KW-0560">Oxidoreductase</keyword>
<evidence type="ECO:0000256" key="9">
    <source>
        <dbReference type="ARBA" id="ARBA00047365"/>
    </source>
</evidence>
<dbReference type="Gene3D" id="3.80.30.10">
    <property type="entry name" value="pyruvate-formate lyase- activating enzyme"/>
    <property type="match status" value="1"/>
</dbReference>
<accession>A0A1N6R155</accession>
<dbReference type="STRING" id="56779.SAMN05421834_102124"/>
<evidence type="ECO:0000256" key="3">
    <source>
        <dbReference type="ARBA" id="ARBA00022485"/>
    </source>
</evidence>
<comment type="cofactor">
    <cofactor evidence="1">
        <name>[4Fe-4S] cluster</name>
        <dbReference type="ChEBI" id="CHEBI:49883"/>
    </cofactor>
</comment>